<evidence type="ECO:0000256" key="2">
    <source>
        <dbReference type="ARBA" id="ARBA00022630"/>
    </source>
</evidence>
<organism evidence="7 8">
    <name type="scientific">Boletus reticuloceps</name>
    <dbReference type="NCBI Taxonomy" id="495285"/>
    <lineage>
        <taxon>Eukaryota</taxon>
        <taxon>Fungi</taxon>
        <taxon>Dikarya</taxon>
        <taxon>Basidiomycota</taxon>
        <taxon>Agaricomycotina</taxon>
        <taxon>Agaricomycetes</taxon>
        <taxon>Agaricomycetidae</taxon>
        <taxon>Boletales</taxon>
        <taxon>Boletineae</taxon>
        <taxon>Boletaceae</taxon>
        <taxon>Boletoideae</taxon>
        <taxon>Boletus</taxon>
    </lineage>
</organism>
<accession>A0A8I2Z0B6</accession>
<proteinExistence type="predicted"/>
<evidence type="ECO:0000313" key="8">
    <source>
        <dbReference type="Proteomes" id="UP000683000"/>
    </source>
</evidence>
<evidence type="ECO:0000313" key="7">
    <source>
        <dbReference type="EMBL" id="KAG6381434.1"/>
    </source>
</evidence>
<dbReference type="OrthoDB" id="72788at2759"/>
<evidence type="ECO:0000256" key="4">
    <source>
        <dbReference type="ARBA" id="ARBA00022857"/>
    </source>
</evidence>
<feature type="domain" description="NADH:flavin oxidoreductase/NADH oxidase N-terminal" evidence="6">
    <location>
        <begin position="78"/>
        <end position="434"/>
    </location>
</feature>
<dbReference type="GO" id="GO:0003959">
    <property type="term" value="F:NADPH dehydrogenase activity"/>
    <property type="evidence" value="ECO:0007669"/>
    <property type="project" value="InterPro"/>
</dbReference>
<evidence type="ECO:0000259" key="6">
    <source>
        <dbReference type="Pfam" id="PF00724"/>
    </source>
</evidence>
<comment type="cofactor">
    <cofactor evidence="1">
        <name>FMN</name>
        <dbReference type="ChEBI" id="CHEBI:58210"/>
    </cofactor>
</comment>
<dbReference type="SUPFAM" id="SSF51395">
    <property type="entry name" value="FMN-linked oxidoreductases"/>
    <property type="match status" value="1"/>
</dbReference>
<gene>
    <name evidence="7" type="ORF">JVT61DRAFT_5850</name>
</gene>
<dbReference type="GO" id="GO:0050661">
    <property type="term" value="F:NADP binding"/>
    <property type="evidence" value="ECO:0007669"/>
    <property type="project" value="InterPro"/>
</dbReference>
<keyword evidence="4" id="KW-0521">NADP</keyword>
<evidence type="ECO:0000256" key="3">
    <source>
        <dbReference type="ARBA" id="ARBA00022643"/>
    </source>
</evidence>
<keyword evidence="5" id="KW-0560">Oxidoreductase</keyword>
<evidence type="ECO:0000256" key="5">
    <source>
        <dbReference type="ARBA" id="ARBA00023002"/>
    </source>
</evidence>
<dbReference type="PANTHER" id="PTHR43303:SF4">
    <property type="entry name" value="NADPH DEHYDROGENASE C23G7.10C-RELATED"/>
    <property type="match status" value="1"/>
</dbReference>
<dbReference type="CDD" id="cd02932">
    <property type="entry name" value="OYE_YqiM_FMN"/>
    <property type="match status" value="1"/>
</dbReference>
<dbReference type="Pfam" id="PF00724">
    <property type="entry name" value="Oxidored_FMN"/>
    <property type="match status" value="1"/>
</dbReference>
<dbReference type="InterPro" id="IPR001155">
    <property type="entry name" value="OxRdtase_FMN_N"/>
</dbReference>
<reference evidence="7" key="1">
    <citation type="submission" date="2021-03" db="EMBL/GenBank/DDBJ databases">
        <title>Evolutionary innovations through gain and loss of genes in the ectomycorrhizal Boletales.</title>
        <authorList>
            <person name="Wu G."/>
            <person name="Miyauchi S."/>
            <person name="Morin E."/>
            <person name="Yang Z.-L."/>
            <person name="Xu J."/>
            <person name="Martin F.M."/>
        </authorList>
    </citation>
    <scope>NUCLEOTIDE SEQUENCE</scope>
    <source>
        <strain evidence="7">BR01</strain>
    </source>
</reference>
<dbReference type="EMBL" id="JAGFBS010000002">
    <property type="protein sequence ID" value="KAG6381434.1"/>
    <property type="molecule type" value="Genomic_DNA"/>
</dbReference>
<keyword evidence="8" id="KW-1185">Reference proteome</keyword>
<dbReference type="InterPro" id="IPR044152">
    <property type="entry name" value="YqjM-like"/>
</dbReference>
<sequence>MFAKIQIAQRPLSAPRSTFSTVPDTDQEFAPADQPEALLSLNKPVPAVKGFFPLNEPDVGSAYTNTDVFTQNKELPALFQPLTIKDVVFKNRIWVSPMCQYSSDHDGHATDWHLVHLGGFASRGVGAIIVEATAVVPEGRISPEDMGIWANSHIEPLKRIVNFAHAQGTVIGIQLAHAGRKASTYAPWVHANAAGTHRSDRYVAERKENGWPDDVYGPTSVPFSDLHPLPKPMSGSDLIHVEDAFVSAVDRCKKVGFDFIEVHAAHGYLLHEFLSPLSNSRTDAYGGSLSNRMRYPLRLVKRLREAWADKPLFVRISAADWADVPEKGDDGEWKQWGIEQSKVFVSELKSLGVDLIDTSSGGNWVRQNIPLKHGYQVPFAAELKAAHPDILIGAVGLLTDPAETESYLNEGKSDVVLLARELLRNPHWVLTAARALGVAVKPAVQYERAWADMLAPVGK</sequence>
<dbReference type="Gene3D" id="3.20.20.70">
    <property type="entry name" value="Aldolase class I"/>
    <property type="match status" value="1"/>
</dbReference>
<dbReference type="InterPro" id="IPR013785">
    <property type="entry name" value="Aldolase_TIM"/>
</dbReference>
<dbReference type="GO" id="GO:0010181">
    <property type="term" value="F:FMN binding"/>
    <property type="evidence" value="ECO:0007669"/>
    <property type="project" value="InterPro"/>
</dbReference>
<keyword evidence="2" id="KW-0285">Flavoprotein</keyword>
<evidence type="ECO:0000256" key="1">
    <source>
        <dbReference type="ARBA" id="ARBA00001917"/>
    </source>
</evidence>
<dbReference type="PANTHER" id="PTHR43303">
    <property type="entry name" value="NADPH DEHYDROGENASE C23G7.10C-RELATED"/>
    <property type="match status" value="1"/>
</dbReference>
<comment type="caution">
    <text evidence="7">The sequence shown here is derived from an EMBL/GenBank/DDBJ whole genome shotgun (WGS) entry which is preliminary data.</text>
</comment>
<name>A0A8I2Z0B6_9AGAM</name>
<keyword evidence="3" id="KW-0288">FMN</keyword>
<protein>
    <submittedName>
        <fullName evidence="7">NADH:flavin oxidoreductase 2</fullName>
    </submittedName>
</protein>
<dbReference type="AlphaFoldDB" id="A0A8I2Z0B6"/>
<dbReference type="Proteomes" id="UP000683000">
    <property type="component" value="Unassembled WGS sequence"/>
</dbReference>